<evidence type="ECO:0000256" key="5">
    <source>
        <dbReference type="ARBA" id="ARBA00022989"/>
    </source>
</evidence>
<name>A0A0L8BZK7_ENSAD</name>
<protein>
    <recommendedName>
        <fullName evidence="8">ABC transmembrane type-1 domain-containing protein</fullName>
    </recommendedName>
</protein>
<feature type="domain" description="ABC transmembrane type-1" evidence="8">
    <location>
        <begin position="151"/>
        <end position="362"/>
    </location>
</feature>
<keyword evidence="5 7" id="KW-1133">Transmembrane helix</keyword>
<evidence type="ECO:0000313" key="9">
    <source>
        <dbReference type="EMBL" id="KOF20028.1"/>
    </source>
</evidence>
<keyword evidence="3" id="KW-1003">Cell membrane</keyword>
<feature type="transmembrane region" description="Helical" evidence="7">
    <location>
        <begin position="185"/>
        <end position="205"/>
    </location>
</feature>
<dbReference type="InterPro" id="IPR035906">
    <property type="entry name" value="MetI-like_sf"/>
</dbReference>
<feature type="transmembrane region" description="Helical" evidence="7">
    <location>
        <begin position="90"/>
        <end position="110"/>
    </location>
</feature>
<evidence type="ECO:0000256" key="2">
    <source>
        <dbReference type="ARBA" id="ARBA00022448"/>
    </source>
</evidence>
<feature type="transmembrane region" description="Helical" evidence="7">
    <location>
        <begin position="122"/>
        <end position="143"/>
    </location>
</feature>
<gene>
    <name evidence="9" type="ORF">AC244_08905</name>
</gene>
<evidence type="ECO:0000256" key="7">
    <source>
        <dbReference type="RuleBase" id="RU363032"/>
    </source>
</evidence>
<dbReference type="GO" id="GO:0005886">
    <property type="term" value="C:plasma membrane"/>
    <property type="evidence" value="ECO:0007669"/>
    <property type="project" value="UniProtKB-SubCell"/>
</dbReference>
<evidence type="ECO:0000256" key="4">
    <source>
        <dbReference type="ARBA" id="ARBA00022692"/>
    </source>
</evidence>
<dbReference type="SUPFAM" id="SSF161098">
    <property type="entry name" value="MetI-like"/>
    <property type="match status" value="1"/>
</dbReference>
<keyword evidence="2 7" id="KW-0813">Transport</keyword>
<evidence type="ECO:0000256" key="3">
    <source>
        <dbReference type="ARBA" id="ARBA00022475"/>
    </source>
</evidence>
<accession>A0A0L8BZK7</accession>
<dbReference type="Gene3D" id="1.10.3720.10">
    <property type="entry name" value="MetI-like"/>
    <property type="match status" value="1"/>
</dbReference>
<dbReference type="EMBL" id="LGAP01000003">
    <property type="protein sequence ID" value="KOF20028.1"/>
    <property type="molecule type" value="Genomic_DNA"/>
</dbReference>
<dbReference type="PATRIC" id="fig|106592.7.peg.4530"/>
<proteinExistence type="inferred from homology"/>
<feature type="transmembrane region" description="Helical" evidence="7">
    <location>
        <begin position="24"/>
        <end position="49"/>
    </location>
</feature>
<feature type="transmembrane region" description="Helical" evidence="7">
    <location>
        <begin position="155"/>
        <end position="178"/>
    </location>
</feature>
<evidence type="ECO:0000313" key="10">
    <source>
        <dbReference type="Proteomes" id="UP000037425"/>
    </source>
</evidence>
<dbReference type="PANTHER" id="PTHR30193">
    <property type="entry name" value="ABC TRANSPORTER PERMEASE PROTEIN"/>
    <property type="match status" value="1"/>
</dbReference>
<dbReference type="AlphaFoldDB" id="A0A0L8BZK7"/>
<dbReference type="PANTHER" id="PTHR30193:SF45">
    <property type="entry name" value="ABC TRANSPORTER PERMEASE PROTEIN"/>
    <property type="match status" value="1"/>
</dbReference>
<keyword evidence="6 7" id="KW-0472">Membrane</keyword>
<dbReference type="InterPro" id="IPR051393">
    <property type="entry name" value="ABC_transporter_permease"/>
</dbReference>
<feature type="transmembrane region" description="Helical" evidence="7">
    <location>
        <begin position="346"/>
        <end position="367"/>
    </location>
</feature>
<dbReference type="Pfam" id="PF00528">
    <property type="entry name" value="BPD_transp_1"/>
    <property type="match status" value="1"/>
</dbReference>
<comment type="caution">
    <text evidence="9">The sequence shown here is derived from an EMBL/GenBank/DDBJ whole genome shotgun (WGS) entry which is preliminary data.</text>
</comment>
<dbReference type="CDD" id="cd06261">
    <property type="entry name" value="TM_PBP2"/>
    <property type="match status" value="1"/>
</dbReference>
<reference evidence="10" key="1">
    <citation type="submission" date="2015-07" db="EMBL/GenBank/DDBJ databases">
        <title>Whole genome sequence of an Ensifer adhaerens strain isolated from a cave pool in the Wind Cave National Park.</title>
        <authorList>
            <person name="Eng W.W.H."/>
            <person name="Gan H.M."/>
            <person name="Barton H.A."/>
            <person name="Savka M.A."/>
        </authorList>
    </citation>
    <scope>NUCLEOTIDE SEQUENCE [LARGE SCALE GENOMIC DNA]</scope>
    <source>
        <strain evidence="10">SD006</strain>
    </source>
</reference>
<dbReference type="InterPro" id="IPR000515">
    <property type="entry name" value="MetI-like"/>
</dbReference>
<evidence type="ECO:0000259" key="8">
    <source>
        <dbReference type="PROSITE" id="PS50928"/>
    </source>
</evidence>
<organism evidence="9 10">
    <name type="scientific">Ensifer adhaerens</name>
    <name type="common">Sinorhizobium morelense</name>
    <dbReference type="NCBI Taxonomy" id="106592"/>
    <lineage>
        <taxon>Bacteria</taxon>
        <taxon>Pseudomonadati</taxon>
        <taxon>Pseudomonadota</taxon>
        <taxon>Alphaproteobacteria</taxon>
        <taxon>Hyphomicrobiales</taxon>
        <taxon>Rhizobiaceae</taxon>
        <taxon>Sinorhizobium/Ensifer group</taxon>
        <taxon>Ensifer</taxon>
    </lineage>
</organism>
<comment type="subcellular location">
    <subcellularLocation>
        <location evidence="1 7">Cell membrane</location>
        <topology evidence="1 7">Multi-pass membrane protein</topology>
    </subcellularLocation>
</comment>
<dbReference type="PROSITE" id="PS50928">
    <property type="entry name" value="ABC_TM1"/>
    <property type="match status" value="1"/>
</dbReference>
<sequence length="375" mass="41467">MEHTPLETWQTRAVDWFDRHSGRLFVLPASLLILAFSIFPLIISAWLALSRFKLGSEGYELIFVGWNNFRKLLFGSEQYHLLGTFMPTSWLGWLIVAAAIVLIGWGIRSFVTSGHVTVMGTIGRLIAFGLFAALAWLFAATIGDKGQIGSLSTTIFYVFLGVAIQFVIGAGLAFLCSLRIRGRSFFRVVFFVPLMVTPVGIAYTFRMMADMTVGPISPLWHWLGLGGFSWATNAWSARLVVVLGDSWQWIPFMFLVMLAAFESQPKDELEAAELDGASGFQIFVDITWPSVAPVAATIVLIRMIEAFKIVDLPNVLTNGGPGIASESLTLHAFMQWRALDLGASAAISYVLLFTSTIICVSFFNFVVNPARRARQ</sequence>
<evidence type="ECO:0000256" key="6">
    <source>
        <dbReference type="ARBA" id="ARBA00023136"/>
    </source>
</evidence>
<dbReference type="Proteomes" id="UP000037425">
    <property type="component" value="Unassembled WGS sequence"/>
</dbReference>
<keyword evidence="4 7" id="KW-0812">Transmembrane</keyword>
<dbReference type="OrthoDB" id="9801818at2"/>
<evidence type="ECO:0000256" key="1">
    <source>
        <dbReference type="ARBA" id="ARBA00004651"/>
    </source>
</evidence>
<feature type="transmembrane region" description="Helical" evidence="7">
    <location>
        <begin position="239"/>
        <end position="261"/>
    </location>
</feature>
<comment type="similarity">
    <text evidence="7">Belongs to the binding-protein-dependent transport system permease family.</text>
</comment>
<dbReference type="GO" id="GO:0055085">
    <property type="term" value="P:transmembrane transport"/>
    <property type="evidence" value="ECO:0007669"/>
    <property type="project" value="InterPro"/>
</dbReference>